<dbReference type="Proteomes" id="UP000326759">
    <property type="component" value="Unassembled WGS sequence"/>
</dbReference>
<comment type="caution">
    <text evidence="1">The sequence shown here is derived from an EMBL/GenBank/DDBJ whole genome shotgun (WGS) entry which is preliminary data.</text>
</comment>
<dbReference type="InterPro" id="IPR012340">
    <property type="entry name" value="NA-bd_OB-fold"/>
</dbReference>
<dbReference type="EMBL" id="SEYY01000987">
    <property type="protein sequence ID" value="KAB7506115.1"/>
    <property type="molecule type" value="Genomic_DNA"/>
</dbReference>
<dbReference type="Gene3D" id="2.40.50.140">
    <property type="entry name" value="Nucleic acid-binding proteins"/>
    <property type="match status" value="1"/>
</dbReference>
<dbReference type="OrthoDB" id="6341029at2759"/>
<keyword evidence="2" id="KW-1185">Reference proteome</keyword>
<dbReference type="AlphaFoldDB" id="A0A5N5TJC0"/>
<dbReference type="SUPFAM" id="SSF50249">
    <property type="entry name" value="Nucleic acid-binding proteins"/>
    <property type="match status" value="1"/>
</dbReference>
<sequence length="418" mass="47826">MFHFPFKMVDIHIKELSCLILEEIKKHLPTNYKITTLEKEDFGRQKKETLVVGEFYEVQRRKTQFPGSQQAVRLKLKGVLPNNSIGLRFEVVIFGKTVDIIEEALKSIGNSTLWIAFSNILVVKYTGQEEPWCPFGLKVVDQEENDTNLKQEITLFYHRNKPKELPVKYASLKEIKDKFRMNVFVVVSSIIKQPVVLFNKTKHIMLGLVDSSCSEASSSTSASNTYQDIPLHIFLNDTQDSQDEKIVRELRQWWLKKKEKENICVVDPVLLEKKIFEVTSPCTITLNCLINGVRVVEAHNVVILRVTDGTKSSVMTTTVNFNDATMELSSQSEQIDTALLDSEEIDITVFEPLIERASSLKQGDMVQLIRVTCVDVVEGLEALGKPVLDFYMRDEKCEIRKVLQHTSIERELLRKGIA</sequence>
<protein>
    <submittedName>
        <fullName evidence="1">Uncharacterized protein</fullName>
    </submittedName>
</protein>
<evidence type="ECO:0000313" key="2">
    <source>
        <dbReference type="Proteomes" id="UP000326759"/>
    </source>
</evidence>
<proteinExistence type="predicted"/>
<organism evidence="1 2">
    <name type="scientific">Armadillidium nasatum</name>
    <dbReference type="NCBI Taxonomy" id="96803"/>
    <lineage>
        <taxon>Eukaryota</taxon>
        <taxon>Metazoa</taxon>
        <taxon>Ecdysozoa</taxon>
        <taxon>Arthropoda</taxon>
        <taxon>Crustacea</taxon>
        <taxon>Multicrustacea</taxon>
        <taxon>Malacostraca</taxon>
        <taxon>Eumalacostraca</taxon>
        <taxon>Peracarida</taxon>
        <taxon>Isopoda</taxon>
        <taxon>Oniscidea</taxon>
        <taxon>Crinocheta</taxon>
        <taxon>Armadillidiidae</taxon>
        <taxon>Armadillidium</taxon>
    </lineage>
</organism>
<accession>A0A5N5TJC0</accession>
<gene>
    <name evidence="1" type="ORF">Anas_02615</name>
</gene>
<evidence type="ECO:0000313" key="1">
    <source>
        <dbReference type="EMBL" id="KAB7506115.1"/>
    </source>
</evidence>
<name>A0A5N5TJC0_9CRUS</name>
<reference evidence="1 2" key="1">
    <citation type="journal article" date="2019" name="PLoS Biol.">
        <title>Sex chromosomes control vertical transmission of feminizing Wolbachia symbionts in an isopod.</title>
        <authorList>
            <person name="Becking T."/>
            <person name="Chebbi M.A."/>
            <person name="Giraud I."/>
            <person name="Moumen B."/>
            <person name="Laverre T."/>
            <person name="Caubet Y."/>
            <person name="Peccoud J."/>
            <person name="Gilbert C."/>
            <person name="Cordaux R."/>
        </authorList>
    </citation>
    <scope>NUCLEOTIDE SEQUENCE [LARGE SCALE GENOMIC DNA]</scope>
    <source>
        <strain evidence="1">ANa2</strain>
        <tissue evidence="1">Whole body excluding digestive tract and cuticle</tissue>
    </source>
</reference>